<dbReference type="PANTHER" id="PTHR23354:SF62">
    <property type="entry name" value="MUSTARD, ISOFORM V"/>
    <property type="match status" value="1"/>
</dbReference>
<dbReference type="Pfam" id="PF07534">
    <property type="entry name" value="TLD"/>
    <property type="match status" value="1"/>
</dbReference>
<proteinExistence type="inferred from homology"/>
<feature type="compositionally biased region" description="Pro residues" evidence="5">
    <location>
        <begin position="196"/>
        <end position="206"/>
    </location>
</feature>
<dbReference type="GO" id="GO:0005634">
    <property type="term" value="C:nucleus"/>
    <property type="evidence" value="ECO:0007669"/>
    <property type="project" value="TreeGrafter"/>
</dbReference>
<evidence type="ECO:0000256" key="4">
    <source>
        <dbReference type="ARBA" id="ARBA00040604"/>
    </source>
</evidence>
<sequence>MPHTTAFDDLASLDPLNPQPTTPPSAGALSNIPLSGNPINPKSDGVAAHQQEIRQHHRAPSTSSQSSDFGAFVSVSEFDDPLSGDVIPDDFDETFEDALVDVQQDTASSRSRSTTRSSNNANPTLSFFDQFASDARERTSATRNVVLDELLLHQDDPMYFLAEAADKNLPKTPATSSTITQQQQQQTPLVATPAPLSLPPPMPLPKSPRHASKPGTPQPLPPPVPKLPPPPGAMASAMSNTSTKTIAALLGPDSQQQAPVLTPNYLDPAFDIHQDVDHSYFSIPSPVPPPLSQDDEHIIDLTPNRTGRPTRTLNPRRSQSLVPEPRLAAPVTSPEGALRSLSRSPDISHVLSNDFFTTSPPSVGNPPSQSHPGESIPASSPLSTGMTRSPSSTSLSTLGSLPGAKWMSTLLRASSSDVPQHRQSHPGQARPALESIFSHDEQAQREQEHRQNHAAHSVLSAKHGGGAAEDEEATAQLHTSYQSHGWRQSFAPQHAQTMPTQPVMFSHGSAFAPKPPAAGSSFTSPNYLGTTGVGGGLAAGSYSGMSVTSTASPFAPHIYVPPSGAPGFMGEGYGWDKGFSEELEQEHRREMESDRSSSGRPASSASSTHAPGPVPVQAPGAYLEHASGSGTESGRHLPPRDMVDELSIDPKGRKRRDTNTGLGTSTDFGSFSRAPKAKGTDGGWGSTLFGFGTMRSKTGVFSPPRSSPSPSHDLRGASASEGDLRGSSHRTGEGDSSSGMGDFIERRAGNVELIGRKASSSPVLTSELAGQIRSYLPALSRLPKKWTLVYSLDQDGISLNTLYTRSEAHATRRPAPGEVAANNAAMLLVVKDSDGAIFGAWLAEGIRYIKGGKGYYGGGESFLWKYTNDTLKVFKATGKNKYIALCEPDYISCGGGDGHYGFYLDSSLFDGSSASCPTFDNEPLCSPGPKKGVSVTFECVGLEVWGMGS</sequence>
<dbReference type="Proteomes" id="UP000567179">
    <property type="component" value="Unassembled WGS sequence"/>
</dbReference>
<feature type="compositionally biased region" description="Low complexity" evidence="5">
    <location>
        <begin position="389"/>
        <end position="400"/>
    </location>
</feature>
<dbReference type="PROSITE" id="PS51886">
    <property type="entry name" value="TLDC"/>
    <property type="match status" value="1"/>
</dbReference>
<feature type="compositionally biased region" description="Pro residues" evidence="5">
    <location>
        <begin position="216"/>
        <end position="232"/>
    </location>
</feature>
<name>A0A8H5FAN1_9AGAR</name>
<protein>
    <recommendedName>
        <fullName evidence="4">Oxidation resistance protein 1</fullName>
    </recommendedName>
</protein>
<feature type="compositionally biased region" description="Low complexity" evidence="5">
    <location>
        <begin position="106"/>
        <end position="122"/>
    </location>
</feature>
<feature type="compositionally biased region" description="Basic and acidic residues" evidence="5">
    <location>
        <begin position="722"/>
        <end position="733"/>
    </location>
</feature>
<dbReference type="GO" id="GO:0006979">
    <property type="term" value="P:response to oxidative stress"/>
    <property type="evidence" value="ECO:0007669"/>
    <property type="project" value="TreeGrafter"/>
</dbReference>
<reference evidence="7 8" key="1">
    <citation type="journal article" date="2020" name="ISME J.">
        <title>Uncovering the hidden diversity of litter-decomposition mechanisms in mushroom-forming fungi.</title>
        <authorList>
            <person name="Floudas D."/>
            <person name="Bentzer J."/>
            <person name="Ahren D."/>
            <person name="Johansson T."/>
            <person name="Persson P."/>
            <person name="Tunlid A."/>
        </authorList>
    </citation>
    <scope>NUCLEOTIDE SEQUENCE [LARGE SCALE GENOMIC DNA]</scope>
    <source>
        <strain evidence="7 8">CBS 101986</strain>
    </source>
</reference>
<feature type="compositionally biased region" description="Polar residues" evidence="5">
    <location>
        <begin position="341"/>
        <end position="388"/>
    </location>
</feature>
<gene>
    <name evidence="7" type="ORF">D9619_009443</name>
</gene>
<feature type="compositionally biased region" description="Low complexity" evidence="5">
    <location>
        <begin position="702"/>
        <end position="711"/>
    </location>
</feature>
<feature type="region of interest" description="Disordered" evidence="5">
    <location>
        <begin position="104"/>
        <end position="124"/>
    </location>
</feature>
<dbReference type="SMART" id="SM00584">
    <property type="entry name" value="TLDc"/>
    <property type="match status" value="1"/>
</dbReference>
<organism evidence="7 8">
    <name type="scientific">Psilocybe cf. subviscida</name>
    <dbReference type="NCBI Taxonomy" id="2480587"/>
    <lineage>
        <taxon>Eukaryota</taxon>
        <taxon>Fungi</taxon>
        <taxon>Dikarya</taxon>
        <taxon>Basidiomycota</taxon>
        <taxon>Agaricomycotina</taxon>
        <taxon>Agaricomycetes</taxon>
        <taxon>Agaricomycetidae</taxon>
        <taxon>Agaricales</taxon>
        <taxon>Agaricineae</taxon>
        <taxon>Strophariaceae</taxon>
        <taxon>Psilocybe</taxon>
    </lineage>
</organism>
<evidence type="ECO:0000256" key="2">
    <source>
        <dbReference type="ARBA" id="ARBA00009540"/>
    </source>
</evidence>
<keyword evidence="3" id="KW-0496">Mitochondrion</keyword>
<evidence type="ECO:0000313" key="7">
    <source>
        <dbReference type="EMBL" id="KAF5329667.1"/>
    </source>
</evidence>
<evidence type="ECO:0000256" key="3">
    <source>
        <dbReference type="ARBA" id="ARBA00023128"/>
    </source>
</evidence>
<feature type="region of interest" description="Disordered" evidence="5">
    <location>
        <begin position="440"/>
        <end position="487"/>
    </location>
</feature>
<feature type="compositionally biased region" description="Polar residues" evidence="5">
    <location>
        <begin position="476"/>
        <end position="487"/>
    </location>
</feature>
<dbReference type="InterPro" id="IPR006571">
    <property type="entry name" value="TLDc_dom"/>
</dbReference>
<comment type="subcellular location">
    <subcellularLocation>
        <location evidence="1">Mitochondrion</location>
    </subcellularLocation>
</comment>
<feature type="compositionally biased region" description="Low complexity" evidence="5">
    <location>
        <begin position="598"/>
        <end position="621"/>
    </location>
</feature>
<feature type="compositionally biased region" description="Polar residues" evidence="5">
    <location>
        <begin position="659"/>
        <end position="669"/>
    </location>
</feature>
<feature type="compositionally biased region" description="Basic and acidic residues" evidence="5">
    <location>
        <begin position="440"/>
        <end position="451"/>
    </location>
</feature>
<feature type="compositionally biased region" description="Polar residues" evidence="5">
    <location>
        <begin position="303"/>
        <end position="321"/>
    </location>
</feature>
<feature type="region of interest" description="Disordered" evidence="5">
    <location>
        <begin position="281"/>
        <end position="400"/>
    </location>
</feature>
<dbReference type="GO" id="GO:0005739">
    <property type="term" value="C:mitochondrion"/>
    <property type="evidence" value="ECO:0007669"/>
    <property type="project" value="UniProtKB-SubCell"/>
</dbReference>
<dbReference type="PANTHER" id="PTHR23354">
    <property type="entry name" value="NUCLEOLAR PROTEIN 7/ESTROGEN RECEPTOR COACTIVATOR-RELATED"/>
    <property type="match status" value="1"/>
</dbReference>
<dbReference type="EMBL" id="JAACJJ010000002">
    <property type="protein sequence ID" value="KAF5329667.1"/>
    <property type="molecule type" value="Genomic_DNA"/>
</dbReference>
<feature type="region of interest" description="Disordered" evidence="5">
    <location>
        <begin position="1"/>
        <end position="70"/>
    </location>
</feature>
<feature type="domain" description="TLDc" evidence="6">
    <location>
        <begin position="762"/>
        <end position="948"/>
    </location>
</feature>
<accession>A0A8H5FAN1</accession>
<keyword evidence="8" id="KW-1185">Reference proteome</keyword>
<feature type="compositionally biased region" description="Basic and acidic residues" evidence="5">
    <location>
        <begin position="585"/>
        <end position="597"/>
    </location>
</feature>
<evidence type="ECO:0000256" key="5">
    <source>
        <dbReference type="SAM" id="MobiDB-lite"/>
    </source>
</evidence>
<evidence type="ECO:0000256" key="1">
    <source>
        <dbReference type="ARBA" id="ARBA00004173"/>
    </source>
</evidence>
<comment type="similarity">
    <text evidence="2">Belongs to the OXR1 family.</text>
</comment>
<feature type="region of interest" description="Disordered" evidence="5">
    <location>
        <begin position="171"/>
        <end position="239"/>
    </location>
</feature>
<feature type="region of interest" description="Disordered" evidence="5">
    <location>
        <begin position="583"/>
        <end position="742"/>
    </location>
</feature>
<evidence type="ECO:0000259" key="6">
    <source>
        <dbReference type="PROSITE" id="PS51886"/>
    </source>
</evidence>
<feature type="compositionally biased region" description="Basic and acidic residues" evidence="5">
    <location>
        <begin position="633"/>
        <end position="651"/>
    </location>
</feature>
<comment type="caution">
    <text evidence="7">The sequence shown here is derived from an EMBL/GenBank/DDBJ whole genome shotgun (WGS) entry which is preliminary data.</text>
</comment>
<dbReference type="AlphaFoldDB" id="A0A8H5FAN1"/>
<evidence type="ECO:0000313" key="8">
    <source>
        <dbReference type="Proteomes" id="UP000567179"/>
    </source>
</evidence>
<feature type="compositionally biased region" description="Low complexity" evidence="5">
    <location>
        <begin position="172"/>
        <end position="195"/>
    </location>
</feature>
<dbReference type="OrthoDB" id="26679at2759"/>